<accession>A0AAV2A0N5</accession>
<comment type="caution">
    <text evidence="1">The sequence shown here is derived from an EMBL/GenBank/DDBJ whole genome shotgun (WGS) entry which is preliminary data.</text>
</comment>
<keyword evidence="2" id="KW-1185">Reference proteome</keyword>
<dbReference type="AlphaFoldDB" id="A0AAV2A0N5"/>
<evidence type="ECO:0000313" key="1">
    <source>
        <dbReference type="EMBL" id="CAL1277601.1"/>
    </source>
</evidence>
<dbReference type="EMBL" id="CAXIEN010000103">
    <property type="protein sequence ID" value="CAL1277601.1"/>
    <property type="molecule type" value="Genomic_DNA"/>
</dbReference>
<proteinExistence type="predicted"/>
<evidence type="ECO:0000313" key="2">
    <source>
        <dbReference type="Proteomes" id="UP001497382"/>
    </source>
</evidence>
<name>A0AAV2A0N5_9ARAC</name>
<sequence>MRAVWSTRTRKTEVFTPTTGSRLMFFQRTPRNCYTSSLALSRMVDRFSRFKETTPLLSSTEFRTELTVCWTATRS</sequence>
<protein>
    <submittedName>
        <fullName evidence="1">Uncharacterized protein</fullName>
    </submittedName>
</protein>
<reference evidence="1 2" key="1">
    <citation type="submission" date="2024-04" db="EMBL/GenBank/DDBJ databases">
        <authorList>
            <person name="Rising A."/>
            <person name="Reimegard J."/>
            <person name="Sonavane S."/>
            <person name="Akerstrom W."/>
            <person name="Nylinder S."/>
            <person name="Hedman E."/>
            <person name="Kallberg Y."/>
        </authorList>
    </citation>
    <scope>NUCLEOTIDE SEQUENCE [LARGE SCALE GENOMIC DNA]</scope>
</reference>
<dbReference type="Proteomes" id="UP001497382">
    <property type="component" value="Unassembled WGS sequence"/>
</dbReference>
<gene>
    <name evidence="1" type="ORF">LARSCL_LOCUS9309</name>
</gene>
<organism evidence="1 2">
    <name type="scientific">Larinioides sclopetarius</name>
    <dbReference type="NCBI Taxonomy" id="280406"/>
    <lineage>
        <taxon>Eukaryota</taxon>
        <taxon>Metazoa</taxon>
        <taxon>Ecdysozoa</taxon>
        <taxon>Arthropoda</taxon>
        <taxon>Chelicerata</taxon>
        <taxon>Arachnida</taxon>
        <taxon>Araneae</taxon>
        <taxon>Araneomorphae</taxon>
        <taxon>Entelegynae</taxon>
        <taxon>Araneoidea</taxon>
        <taxon>Araneidae</taxon>
        <taxon>Larinioides</taxon>
    </lineage>
</organism>